<feature type="non-terminal residue" evidence="1">
    <location>
        <position position="1"/>
    </location>
</feature>
<gene>
    <name evidence="1" type="ORF">S01H1_83457</name>
</gene>
<reference evidence="1" key="1">
    <citation type="journal article" date="2014" name="Front. Microbiol.">
        <title>High frequency of phylogenetically diverse reductive dehalogenase-homologous genes in deep subseafloor sedimentary metagenomes.</title>
        <authorList>
            <person name="Kawai M."/>
            <person name="Futagami T."/>
            <person name="Toyoda A."/>
            <person name="Takaki Y."/>
            <person name="Nishi S."/>
            <person name="Hori S."/>
            <person name="Arai W."/>
            <person name="Tsubouchi T."/>
            <person name="Morono Y."/>
            <person name="Uchiyama I."/>
            <person name="Ito T."/>
            <person name="Fujiyama A."/>
            <person name="Inagaki F."/>
            <person name="Takami H."/>
        </authorList>
    </citation>
    <scope>NUCLEOTIDE SEQUENCE</scope>
    <source>
        <strain evidence="1">Expedition CK06-06</strain>
    </source>
</reference>
<evidence type="ECO:0000313" key="1">
    <source>
        <dbReference type="EMBL" id="GAG45339.1"/>
    </source>
</evidence>
<dbReference type="EMBL" id="BARS01056740">
    <property type="protein sequence ID" value="GAG45339.1"/>
    <property type="molecule type" value="Genomic_DNA"/>
</dbReference>
<protein>
    <submittedName>
        <fullName evidence="1">Uncharacterized protein</fullName>
    </submittedName>
</protein>
<name>X0XQ62_9ZZZZ</name>
<accession>X0XQ62</accession>
<proteinExistence type="predicted"/>
<comment type="caution">
    <text evidence="1">The sequence shown here is derived from an EMBL/GenBank/DDBJ whole genome shotgun (WGS) entry which is preliminary data.</text>
</comment>
<dbReference type="AlphaFoldDB" id="X0XQ62"/>
<sequence>PIGFNFKSSDLPPKGGLGKKFKVFFQNNGIEWYDTTQVAEALKIIISQEPNKLTKDSRERFAALLGKVRDAFQDQVLSDIKTEISPK</sequence>
<organism evidence="1">
    <name type="scientific">marine sediment metagenome</name>
    <dbReference type="NCBI Taxonomy" id="412755"/>
    <lineage>
        <taxon>unclassified sequences</taxon>
        <taxon>metagenomes</taxon>
        <taxon>ecological metagenomes</taxon>
    </lineage>
</organism>